<proteinExistence type="predicted"/>
<gene>
    <name evidence="3" type="ORF">ANCCAN_06383</name>
</gene>
<reference evidence="3 4" key="1">
    <citation type="submission" date="2014-10" db="EMBL/GenBank/DDBJ databases">
        <title>Draft genome of the hookworm Ancylostoma caninum.</title>
        <authorList>
            <person name="Mitreva M."/>
        </authorList>
    </citation>
    <scope>NUCLEOTIDE SEQUENCE [LARGE SCALE GENOMIC DNA]</scope>
    <source>
        <strain evidence="3 4">Baltimore</strain>
    </source>
</reference>
<name>A0A368GSX3_ANCCA</name>
<evidence type="ECO:0000313" key="4">
    <source>
        <dbReference type="Proteomes" id="UP000252519"/>
    </source>
</evidence>
<evidence type="ECO:0000256" key="2">
    <source>
        <dbReference type="SAM" id="SignalP"/>
    </source>
</evidence>
<comment type="caution">
    <text evidence="3">The sequence shown here is derived from an EMBL/GenBank/DDBJ whole genome shotgun (WGS) entry which is preliminary data.</text>
</comment>
<sequence>MWALIALVVATQTVLCEVVTPDQHKKCTRSVVIVKTHEYSKDITLIEDHRTAIQEINKAYEAKPQENPFPGEQIASDFKMTLETMAVQKGDAGGSIVKRLTGFNENGEVRATVEYSASNKGSNRYTVLTPGSFEDLQNSCTEKRMHKMYGSYGRYSKPSATPPTGTASNLKNQNTNVPNQQYGGPMPNNYPYQQNGNWGYNNYGMPYPNTYPNTYPGAYPNTMAQPNNMQWMNQGYGYPPFNPPAPHYGNYAPMQGNPSYNNDYYYGQTPQLPDKRPPYTPYQGNPKPAYDPQLRNQNLGKPGNPKPAYDPQIRNPNLGKPGANSENQRGYKPDQFTQNVENPRRKDKFANSNAPQSEEE</sequence>
<keyword evidence="2" id="KW-0732">Signal</keyword>
<dbReference type="AlphaFoldDB" id="A0A368GSX3"/>
<feature type="chain" id="PRO_5016883712" evidence="2">
    <location>
        <begin position="17"/>
        <end position="360"/>
    </location>
</feature>
<dbReference type="OrthoDB" id="5902385at2759"/>
<evidence type="ECO:0000313" key="3">
    <source>
        <dbReference type="EMBL" id="RCN47486.1"/>
    </source>
</evidence>
<dbReference type="Proteomes" id="UP000252519">
    <property type="component" value="Unassembled WGS sequence"/>
</dbReference>
<evidence type="ECO:0000256" key="1">
    <source>
        <dbReference type="SAM" id="MobiDB-lite"/>
    </source>
</evidence>
<feature type="region of interest" description="Disordered" evidence="1">
    <location>
        <begin position="156"/>
        <end position="178"/>
    </location>
</feature>
<feature type="compositionally biased region" description="Polar residues" evidence="1">
    <location>
        <begin position="158"/>
        <end position="178"/>
    </location>
</feature>
<feature type="region of interest" description="Disordered" evidence="1">
    <location>
        <begin position="259"/>
        <end position="360"/>
    </location>
</feature>
<protein>
    <submittedName>
        <fullName evidence="3">Uncharacterized protein</fullName>
    </submittedName>
</protein>
<feature type="compositionally biased region" description="Polar residues" evidence="1">
    <location>
        <begin position="350"/>
        <end position="360"/>
    </location>
</feature>
<organism evidence="3 4">
    <name type="scientific">Ancylostoma caninum</name>
    <name type="common">Dog hookworm</name>
    <dbReference type="NCBI Taxonomy" id="29170"/>
    <lineage>
        <taxon>Eukaryota</taxon>
        <taxon>Metazoa</taxon>
        <taxon>Ecdysozoa</taxon>
        <taxon>Nematoda</taxon>
        <taxon>Chromadorea</taxon>
        <taxon>Rhabditida</taxon>
        <taxon>Rhabditina</taxon>
        <taxon>Rhabditomorpha</taxon>
        <taxon>Strongyloidea</taxon>
        <taxon>Ancylostomatidae</taxon>
        <taxon>Ancylostomatinae</taxon>
        <taxon>Ancylostoma</taxon>
    </lineage>
</organism>
<accession>A0A368GSX3</accession>
<dbReference type="EMBL" id="JOJR01000061">
    <property type="protein sequence ID" value="RCN47486.1"/>
    <property type="molecule type" value="Genomic_DNA"/>
</dbReference>
<keyword evidence="4" id="KW-1185">Reference proteome</keyword>
<feature type="signal peptide" evidence="2">
    <location>
        <begin position="1"/>
        <end position="16"/>
    </location>
</feature>